<reference evidence="1" key="1">
    <citation type="journal article" date="2013" name="Nat. Commun.">
        <title>Whole-genome sequencing of Oryza brachyantha reveals mechanisms underlying Oryza genome evolution.</title>
        <authorList>
            <person name="Chen J."/>
            <person name="Huang Q."/>
            <person name="Gao D."/>
            <person name="Wang J."/>
            <person name="Lang Y."/>
            <person name="Liu T."/>
            <person name="Li B."/>
            <person name="Bai Z."/>
            <person name="Luis Goicoechea J."/>
            <person name="Liang C."/>
            <person name="Chen C."/>
            <person name="Zhang W."/>
            <person name="Sun S."/>
            <person name="Liao Y."/>
            <person name="Zhang X."/>
            <person name="Yang L."/>
            <person name="Song C."/>
            <person name="Wang M."/>
            <person name="Shi J."/>
            <person name="Liu G."/>
            <person name="Liu J."/>
            <person name="Zhou H."/>
            <person name="Zhou W."/>
            <person name="Yu Q."/>
            <person name="An N."/>
            <person name="Chen Y."/>
            <person name="Cai Q."/>
            <person name="Wang B."/>
            <person name="Liu B."/>
            <person name="Min J."/>
            <person name="Huang Y."/>
            <person name="Wu H."/>
            <person name="Li Z."/>
            <person name="Zhang Y."/>
            <person name="Yin Y."/>
            <person name="Song W."/>
            <person name="Jiang J."/>
            <person name="Jackson S.A."/>
            <person name="Wing R.A."/>
            <person name="Wang J."/>
            <person name="Chen M."/>
        </authorList>
    </citation>
    <scope>NUCLEOTIDE SEQUENCE [LARGE SCALE GENOMIC DNA]</scope>
    <source>
        <strain evidence="1">cv. IRGC 101232</strain>
    </source>
</reference>
<name>J3N8J9_ORYBR</name>
<protein>
    <submittedName>
        <fullName evidence="1">Uncharacterized protein</fullName>
    </submittedName>
</protein>
<dbReference type="AlphaFoldDB" id="J3N8J9"/>
<dbReference type="HOGENOM" id="CLU_2726204_0_0_1"/>
<accession>J3N8J9</accession>
<proteinExistence type="predicted"/>
<dbReference type="EnsemblPlants" id="OB11G21350.1">
    <property type="protein sequence ID" value="OB11G21350.1"/>
    <property type="gene ID" value="OB11G21350"/>
</dbReference>
<dbReference type="Gramene" id="OB11G21350.1">
    <property type="protein sequence ID" value="OB11G21350.1"/>
    <property type="gene ID" value="OB11G21350"/>
</dbReference>
<dbReference type="Proteomes" id="UP000006038">
    <property type="component" value="Chromosome 11"/>
</dbReference>
<organism evidence="1">
    <name type="scientific">Oryza brachyantha</name>
    <name type="common">malo sina</name>
    <dbReference type="NCBI Taxonomy" id="4533"/>
    <lineage>
        <taxon>Eukaryota</taxon>
        <taxon>Viridiplantae</taxon>
        <taxon>Streptophyta</taxon>
        <taxon>Embryophyta</taxon>
        <taxon>Tracheophyta</taxon>
        <taxon>Spermatophyta</taxon>
        <taxon>Magnoliopsida</taxon>
        <taxon>Liliopsida</taxon>
        <taxon>Poales</taxon>
        <taxon>Poaceae</taxon>
        <taxon>BOP clade</taxon>
        <taxon>Oryzoideae</taxon>
        <taxon>Oryzeae</taxon>
        <taxon>Oryzinae</taxon>
        <taxon>Oryza</taxon>
    </lineage>
</organism>
<evidence type="ECO:0000313" key="1">
    <source>
        <dbReference type="EnsemblPlants" id="OB11G21350.1"/>
    </source>
</evidence>
<reference evidence="1" key="2">
    <citation type="submission" date="2013-04" db="UniProtKB">
        <authorList>
            <consortium name="EnsemblPlants"/>
        </authorList>
    </citation>
    <scope>IDENTIFICATION</scope>
</reference>
<keyword evidence="2" id="KW-1185">Reference proteome</keyword>
<evidence type="ECO:0000313" key="2">
    <source>
        <dbReference type="Proteomes" id="UP000006038"/>
    </source>
</evidence>
<sequence length="72" mass="8011">MLAGHTHQTSHKLRWISILLNNWCLLIRWKLICAPICSTLLCSIKLEASGTAAIIRVGCLYAMVSSLRSICI</sequence>